<keyword evidence="2" id="KW-0238">DNA-binding</keyword>
<dbReference type="InterPro" id="IPR000792">
    <property type="entry name" value="Tscrpt_reg_LuxR_C"/>
</dbReference>
<dbReference type="Gene3D" id="1.10.10.10">
    <property type="entry name" value="Winged helix-like DNA-binding domain superfamily/Winged helix DNA-binding domain"/>
    <property type="match status" value="1"/>
</dbReference>
<dbReference type="CDD" id="cd06170">
    <property type="entry name" value="LuxR_C_like"/>
    <property type="match status" value="1"/>
</dbReference>
<keyword evidence="1" id="KW-0805">Transcription regulation</keyword>
<feature type="domain" description="HTH luxR-type" evidence="4">
    <location>
        <begin position="89"/>
        <end position="154"/>
    </location>
</feature>
<dbReference type="GO" id="GO:0003677">
    <property type="term" value="F:DNA binding"/>
    <property type="evidence" value="ECO:0007669"/>
    <property type="project" value="UniProtKB-KW"/>
</dbReference>
<evidence type="ECO:0000259" key="4">
    <source>
        <dbReference type="PROSITE" id="PS50043"/>
    </source>
</evidence>
<evidence type="ECO:0000313" key="6">
    <source>
        <dbReference type="Proteomes" id="UP000239494"/>
    </source>
</evidence>
<dbReference type="AlphaFoldDB" id="A0A2T0SZC5"/>
<evidence type="ECO:0000313" key="5">
    <source>
        <dbReference type="EMBL" id="PRY38768.1"/>
    </source>
</evidence>
<gene>
    <name evidence="5" type="ORF">CLV43_108168</name>
</gene>
<proteinExistence type="predicted"/>
<evidence type="ECO:0000256" key="1">
    <source>
        <dbReference type="ARBA" id="ARBA00023015"/>
    </source>
</evidence>
<comment type="caution">
    <text evidence="5">The sequence shown here is derived from an EMBL/GenBank/DDBJ whole genome shotgun (WGS) entry which is preliminary data.</text>
</comment>
<keyword evidence="3" id="KW-0804">Transcription</keyword>
<dbReference type="Proteomes" id="UP000239494">
    <property type="component" value="Unassembled WGS sequence"/>
</dbReference>
<dbReference type="InterPro" id="IPR036388">
    <property type="entry name" value="WH-like_DNA-bd_sf"/>
</dbReference>
<dbReference type="SMART" id="SM00421">
    <property type="entry name" value="HTH_LUXR"/>
    <property type="match status" value="1"/>
</dbReference>
<dbReference type="RefSeq" id="WP_245887020.1">
    <property type="nucleotide sequence ID" value="NZ_PVTF01000008.1"/>
</dbReference>
<sequence>MECRALVTLGVSVDRSRDRRRTAGRRDEDRRNAEIVHALDDALTSVSDLVGSLGSDPALPPSTAERLRALDRELSRITTRGTTDEAAEAIQLAAHLTRREWQCLDLLVQGLTTSAMADRMTVSTTTVRTHVQSLLAKLGVHSRLQAVALTTRTSLLSAAPRDGARTRRT</sequence>
<keyword evidence="6" id="KW-1185">Reference proteome</keyword>
<organism evidence="5 6">
    <name type="scientific">Umezawaea tangerina</name>
    <dbReference type="NCBI Taxonomy" id="84725"/>
    <lineage>
        <taxon>Bacteria</taxon>
        <taxon>Bacillati</taxon>
        <taxon>Actinomycetota</taxon>
        <taxon>Actinomycetes</taxon>
        <taxon>Pseudonocardiales</taxon>
        <taxon>Pseudonocardiaceae</taxon>
        <taxon>Umezawaea</taxon>
    </lineage>
</organism>
<accession>A0A2T0SZC5</accession>
<evidence type="ECO:0000256" key="3">
    <source>
        <dbReference type="ARBA" id="ARBA00023163"/>
    </source>
</evidence>
<dbReference type="PROSITE" id="PS50043">
    <property type="entry name" value="HTH_LUXR_2"/>
    <property type="match status" value="1"/>
</dbReference>
<dbReference type="PRINTS" id="PR00038">
    <property type="entry name" value="HTHLUXR"/>
</dbReference>
<dbReference type="PANTHER" id="PTHR44688">
    <property type="entry name" value="DNA-BINDING TRANSCRIPTIONAL ACTIVATOR DEVR_DOSR"/>
    <property type="match status" value="1"/>
</dbReference>
<dbReference type="Pfam" id="PF00196">
    <property type="entry name" value="GerE"/>
    <property type="match status" value="1"/>
</dbReference>
<dbReference type="EMBL" id="PVTF01000008">
    <property type="protein sequence ID" value="PRY38768.1"/>
    <property type="molecule type" value="Genomic_DNA"/>
</dbReference>
<dbReference type="SUPFAM" id="SSF46894">
    <property type="entry name" value="C-terminal effector domain of the bipartite response regulators"/>
    <property type="match status" value="1"/>
</dbReference>
<name>A0A2T0SZC5_9PSEU</name>
<dbReference type="InterPro" id="IPR016032">
    <property type="entry name" value="Sig_transdc_resp-reg_C-effctor"/>
</dbReference>
<protein>
    <submittedName>
        <fullName evidence="5">Regulatory LuxR family protein</fullName>
    </submittedName>
</protein>
<dbReference type="PANTHER" id="PTHR44688:SF16">
    <property type="entry name" value="DNA-BINDING TRANSCRIPTIONAL ACTIVATOR DEVR_DOSR"/>
    <property type="match status" value="1"/>
</dbReference>
<evidence type="ECO:0000256" key="2">
    <source>
        <dbReference type="ARBA" id="ARBA00023125"/>
    </source>
</evidence>
<dbReference type="GO" id="GO:0006355">
    <property type="term" value="P:regulation of DNA-templated transcription"/>
    <property type="evidence" value="ECO:0007669"/>
    <property type="project" value="InterPro"/>
</dbReference>
<reference evidence="5 6" key="1">
    <citation type="submission" date="2018-03" db="EMBL/GenBank/DDBJ databases">
        <title>Genomic Encyclopedia of Archaeal and Bacterial Type Strains, Phase II (KMG-II): from individual species to whole genera.</title>
        <authorList>
            <person name="Goeker M."/>
        </authorList>
    </citation>
    <scope>NUCLEOTIDE SEQUENCE [LARGE SCALE GENOMIC DNA]</scope>
    <source>
        <strain evidence="5 6">DSM 44720</strain>
    </source>
</reference>